<evidence type="ECO:0000313" key="1">
    <source>
        <dbReference type="EMBL" id="OEJ76907.1"/>
    </source>
</evidence>
<gene>
    <name evidence="1" type="ORF">BH720_01555</name>
</gene>
<comment type="caution">
    <text evidence="1">The sequence shown here is derived from an EMBL/GenBank/DDBJ whole genome shotgun (WGS) entry which is preliminary data.</text>
</comment>
<name>A0A1E5QQN9_9CYAN</name>
<sequence length="145" mass="15987">MGERWELGIRSWGLGKKRMGGWGGGEMGGKMGVGRQENLVTINSSLFPLLRTRNSELGTRNSELTQHSALLNPLGTRNSELGTNSALSTFHSALKKKSLLPQEIATDEEPSGFRFWVYGDVILPMVIRFNIPTGVCCNPQYQHPA</sequence>
<organism evidence="1">
    <name type="scientific">Desertifilum tharense IPPAS B-1220</name>
    <dbReference type="NCBI Taxonomy" id="1781255"/>
    <lineage>
        <taxon>Bacteria</taxon>
        <taxon>Bacillati</taxon>
        <taxon>Cyanobacteriota</taxon>
        <taxon>Cyanophyceae</taxon>
        <taxon>Desertifilales</taxon>
        <taxon>Desertifilaceae</taxon>
        <taxon>Desertifilum</taxon>
    </lineage>
</organism>
<dbReference type="AlphaFoldDB" id="A0A1E5QQN9"/>
<proteinExistence type="predicted"/>
<dbReference type="EMBL" id="MJGC01000022">
    <property type="protein sequence ID" value="OEJ76907.1"/>
    <property type="molecule type" value="Genomic_DNA"/>
</dbReference>
<reference evidence="1" key="1">
    <citation type="submission" date="2016-09" db="EMBL/GenBank/DDBJ databases">
        <title>Draft genome of thermotolerant cyanobacterium Desertifilum sp. strain IPPAS B-1220.</title>
        <authorList>
            <person name="Sinetova M.A."/>
            <person name="Bolakhan K."/>
            <person name="Zayadan B.K."/>
            <person name="Mironov K.S."/>
            <person name="Ustinova V."/>
            <person name="Kupriyanova E.V."/>
            <person name="Sidorov R.A."/>
            <person name="Skrypnik A.N."/>
            <person name="Gogoleva N.E."/>
            <person name="Gogolev Y.V."/>
            <person name="Los D.A."/>
        </authorList>
    </citation>
    <scope>NUCLEOTIDE SEQUENCE [LARGE SCALE GENOMIC DNA]</scope>
    <source>
        <strain evidence="1">IPPAS B-1220</strain>
    </source>
</reference>
<protein>
    <submittedName>
        <fullName evidence="1">Uncharacterized protein</fullName>
    </submittedName>
</protein>
<accession>A0A1E5QQN9</accession>